<organism evidence="1 2">
    <name type="scientific">Suillus subaureus</name>
    <dbReference type="NCBI Taxonomy" id="48587"/>
    <lineage>
        <taxon>Eukaryota</taxon>
        <taxon>Fungi</taxon>
        <taxon>Dikarya</taxon>
        <taxon>Basidiomycota</taxon>
        <taxon>Agaricomycotina</taxon>
        <taxon>Agaricomycetes</taxon>
        <taxon>Agaricomycetidae</taxon>
        <taxon>Boletales</taxon>
        <taxon>Suillineae</taxon>
        <taxon>Suillaceae</taxon>
        <taxon>Suillus</taxon>
    </lineage>
</organism>
<name>A0A9P7JBR1_9AGAM</name>
<dbReference type="OrthoDB" id="2506088at2759"/>
<dbReference type="Proteomes" id="UP000807769">
    <property type="component" value="Unassembled WGS sequence"/>
</dbReference>
<proteinExistence type="predicted"/>
<dbReference type="PANTHER" id="PTHR31912">
    <property type="entry name" value="IP13529P"/>
    <property type="match status" value="1"/>
</dbReference>
<dbReference type="AlphaFoldDB" id="A0A9P7JBR1"/>
<gene>
    <name evidence="1" type="ORF">BJ212DRAFT_1447867</name>
</gene>
<evidence type="ECO:0000313" key="1">
    <source>
        <dbReference type="EMBL" id="KAG1813145.1"/>
    </source>
</evidence>
<dbReference type="EMBL" id="JABBWG010000024">
    <property type="protein sequence ID" value="KAG1813145.1"/>
    <property type="molecule type" value="Genomic_DNA"/>
</dbReference>
<keyword evidence="2" id="KW-1185">Reference proteome</keyword>
<dbReference type="GeneID" id="64632476"/>
<protein>
    <submittedName>
        <fullName evidence="1">Uncharacterized protein</fullName>
    </submittedName>
</protein>
<reference evidence="1" key="1">
    <citation type="journal article" date="2020" name="New Phytol.">
        <title>Comparative genomics reveals dynamic genome evolution in host specialist ectomycorrhizal fungi.</title>
        <authorList>
            <person name="Lofgren L.A."/>
            <person name="Nguyen N.H."/>
            <person name="Vilgalys R."/>
            <person name="Ruytinx J."/>
            <person name="Liao H.L."/>
            <person name="Branco S."/>
            <person name="Kuo A."/>
            <person name="LaButti K."/>
            <person name="Lipzen A."/>
            <person name="Andreopoulos W."/>
            <person name="Pangilinan J."/>
            <person name="Riley R."/>
            <person name="Hundley H."/>
            <person name="Na H."/>
            <person name="Barry K."/>
            <person name="Grigoriev I.V."/>
            <person name="Stajich J.E."/>
            <person name="Kennedy P.G."/>
        </authorList>
    </citation>
    <scope>NUCLEOTIDE SEQUENCE</scope>
    <source>
        <strain evidence="1">MN1</strain>
    </source>
</reference>
<comment type="caution">
    <text evidence="1">The sequence shown here is derived from an EMBL/GenBank/DDBJ whole genome shotgun (WGS) entry which is preliminary data.</text>
</comment>
<sequence length="364" mass="41024">MVYSIPLIIFMDNVSSNISKQWNKHHAVYMSNVNLPHKMLEKEFCIQFIMSSPHAAPMEMMSTMQESIRKAAESGVFTWDCKHEEEVMLELYGLFLGGNNPMQAEECSHTGLHCNYFCRTCEVGRTKEYKESDEGYKSIFVVCSIFLPCLSPSEEIHAQFSSVLALGATEKIKKSVALSGMKDMTTGYILETVVELGKKLCKRGAGIQAKPEAEVKAILEKQLKDLLRGSALNDAINPLLGVEGFNVHQDTPTEILHTVLLGVVKYFWGQSVYRLKKAKLLDVFQMHLNSIEKAGLNAPCLNAEYICHYKGGLIGKHFKSLAQVMPFLIQDLLLRTVLDGWTCIGELVVYVWHMEIDDIEIYLV</sequence>
<evidence type="ECO:0000313" key="2">
    <source>
        <dbReference type="Proteomes" id="UP000807769"/>
    </source>
</evidence>
<accession>A0A9P7JBR1</accession>
<dbReference type="PANTHER" id="PTHR31912:SF34">
    <property type="entry name" value="NOTOCHORD-RELATED PROTEIN"/>
    <property type="match status" value="1"/>
</dbReference>
<dbReference type="RefSeq" id="XP_041191019.1">
    <property type="nucleotide sequence ID" value="XM_041338460.1"/>
</dbReference>